<dbReference type="InterPro" id="IPR029044">
    <property type="entry name" value="Nucleotide-diphossugar_trans"/>
</dbReference>
<dbReference type="SUPFAM" id="SSF53448">
    <property type="entry name" value="Nucleotide-diphospho-sugar transferases"/>
    <property type="match status" value="1"/>
</dbReference>
<dbReference type="PANTHER" id="PTHR22916:SF3">
    <property type="entry name" value="UDP-GLCNAC:BETAGAL BETA-1,3-N-ACETYLGLUCOSAMINYLTRANSFERASE-LIKE PROTEIN 1"/>
    <property type="match status" value="1"/>
</dbReference>
<comment type="caution">
    <text evidence="3">The sequence shown here is derived from an EMBL/GenBank/DDBJ whole genome shotgun (WGS) entry which is preliminary data.</text>
</comment>
<evidence type="ECO:0000259" key="2">
    <source>
        <dbReference type="Pfam" id="PF00535"/>
    </source>
</evidence>
<reference evidence="3 4" key="1">
    <citation type="submission" date="2020-11" db="EMBL/GenBank/DDBJ databases">
        <title>Draft Genome of Enterobacter sp. strain EMC7.</title>
        <authorList>
            <person name="Barman P."/>
            <person name="Sinha S."/>
            <person name="Sen S."/>
            <person name="Chakraborty R."/>
        </authorList>
    </citation>
    <scope>NUCLEOTIDE SEQUENCE [LARGE SCALE GENOMIC DNA]</scope>
    <source>
        <strain evidence="3 4">EMC7</strain>
    </source>
</reference>
<feature type="transmembrane region" description="Helical" evidence="1">
    <location>
        <begin position="241"/>
        <end position="258"/>
    </location>
</feature>
<dbReference type="Gene3D" id="3.90.550.10">
    <property type="entry name" value="Spore Coat Polysaccharide Biosynthesis Protein SpsA, Chain A"/>
    <property type="match status" value="1"/>
</dbReference>
<proteinExistence type="predicted"/>
<dbReference type="Pfam" id="PF00535">
    <property type="entry name" value="Glycos_transf_2"/>
    <property type="match status" value="1"/>
</dbReference>
<keyword evidence="1" id="KW-0812">Transmembrane</keyword>
<keyword evidence="4" id="KW-1185">Reference proteome</keyword>
<dbReference type="Proteomes" id="UP000706580">
    <property type="component" value="Unassembled WGS sequence"/>
</dbReference>
<evidence type="ECO:0000313" key="3">
    <source>
        <dbReference type="EMBL" id="MBZ0056644.1"/>
    </source>
</evidence>
<protein>
    <submittedName>
        <fullName evidence="3">Glycosyltransferase family 2 protein</fullName>
    </submittedName>
</protein>
<dbReference type="RefSeq" id="WP_223073795.1">
    <property type="nucleotide sequence ID" value="NZ_JADMNK010000001.1"/>
</dbReference>
<keyword evidence="1" id="KW-0472">Membrane</keyword>
<sequence length="268" mass="30375">MNLSVVIPVYNGAKTIVNAVKSVVEQKKPADDFNIEIIVVNDGSVDNTLQVLNEYVRTHQLQNVSIYTTANGGVSHARNYGIKKSRYDWIGFLDADDIWCNNKLEIQYKYLTESCVEPVFIGSARNQEVLSLCGQKITSLYKARLIDLLIKVFPQTSTALVRKDMIMNCGLYDTNMTHSEDADLWVRICARGGNFYYHPESTVSTGSGKHNYGDSGLSANLKLMEKGACYMLHKTRKRGDISFSVYVLLYIFFKIKYLRRLIIVKLRG</sequence>
<accession>A0ABS7RT99</accession>
<feature type="domain" description="Glycosyltransferase 2-like" evidence="2">
    <location>
        <begin position="4"/>
        <end position="132"/>
    </location>
</feature>
<keyword evidence="1" id="KW-1133">Transmembrane helix</keyword>
<evidence type="ECO:0000313" key="4">
    <source>
        <dbReference type="Proteomes" id="UP000706580"/>
    </source>
</evidence>
<organism evidence="3 4">
    <name type="scientific">Leclercia barmai</name>
    <dbReference type="NCBI Taxonomy" id="2785629"/>
    <lineage>
        <taxon>Bacteria</taxon>
        <taxon>Pseudomonadati</taxon>
        <taxon>Pseudomonadota</taxon>
        <taxon>Gammaproteobacteria</taxon>
        <taxon>Enterobacterales</taxon>
        <taxon>Enterobacteriaceae</taxon>
        <taxon>Leclercia</taxon>
    </lineage>
</organism>
<evidence type="ECO:0000256" key="1">
    <source>
        <dbReference type="SAM" id="Phobius"/>
    </source>
</evidence>
<dbReference type="InterPro" id="IPR001173">
    <property type="entry name" value="Glyco_trans_2-like"/>
</dbReference>
<dbReference type="PANTHER" id="PTHR22916">
    <property type="entry name" value="GLYCOSYLTRANSFERASE"/>
    <property type="match status" value="1"/>
</dbReference>
<gene>
    <name evidence="3" type="ORF">ITX56_02200</name>
</gene>
<dbReference type="EMBL" id="JADMNK010000001">
    <property type="protein sequence ID" value="MBZ0056644.1"/>
    <property type="molecule type" value="Genomic_DNA"/>
</dbReference>
<name>A0ABS7RT99_9ENTR</name>
<dbReference type="CDD" id="cd00761">
    <property type="entry name" value="Glyco_tranf_GTA_type"/>
    <property type="match status" value="1"/>
</dbReference>